<dbReference type="InterPro" id="IPR030393">
    <property type="entry name" value="G_ENGB_dom"/>
</dbReference>
<dbReference type="InterPro" id="IPR005225">
    <property type="entry name" value="Small_GTP-bd"/>
</dbReference>
<evidence type="ECO:0000256" key="5">
    <source>
        <dbReference type="ARBA" id="ARBA00022741"/>
    </source>
</evidence>
<reference evidence="12 13" key="1">
    <citation type="journal article" date="2015" name="Nature">
        <title>rRNA introns, odd ribosomes, and small enigmatic genomes across a large radiation of phyla.</title>
        <authorList>
            <person name="Brown C.T."/>
            <person name="Hug L.A."/>
            <person name="Thomas B.C."/>
            <person name="Sharon I."/>
            <person name="Castelle C.J."/>
            <person name="Singh A."/>
            <person name="Wilkins M.J."/>
            <person name="Williams K.H."/>
            <person name="Banfield J.F."/>
        </authorList>
    </citation>
    <scope>NUCLEOTIDE SEQUENCE [LARGE SCALE GENOMIC DNA]</scope>
</reference>
<keyword evidence="8 10" id="KW-0717">Septation</keyword>
<keyword evidence="7 10" id="KW-0342">GTP-binding</keyword>
<comment type="cofactor">
    <cofactor evidence="1">
        <name>Mg(2+)</name>
        <dbReference type="ChEBI" id="CHEBI:18420"/>
    </cofactor>
</comment>
<keyword evidence="4" id="KW-0479">Metal-binding</keyword>
<evidence type="ECO:0000256" key="6">
    <source>
        <dbReference type="ARBA" id="ARBA00022842"/>
    </source>
</evidence>
<feature type="domain" description="EngB-type G" evidence="11">
    <location>
        <begin position="22"/>
        <end position="189"/>
    </location>
</feature>
<comment type="caution">
    <text evidence="12">The sequence shown here is derived from an EMBL/GenBank/DDBJ whole genome shotgun (WGS) entry which is preliminary data.</text>
</comment>
<keyword evidence="5 10" id="KW-0547">Nucleotide-binding</keyword>
<dbReference type="HAMAP" id="MF_00321">
    <property type="entry name" value="GTPase_EngB"/>
    <property type="match status" value="1"/>
</dbReference>
<proteinExistence type="inferred from homology"/>
<dbReference type="GO" id="GO:0005525">
    <property type="term" value="F:GTP binding"/>
    <property type="evidence" value="ECO:0007669"/>
    <property type="project" value="UniProtKB-UniRule"/>
</dbReference>
<evidence type="ECO:0000256" key="7">
    <source>
        <dbReference type="ARBA" id="ARBA00023134"/>
    </source>
</evidence>
<dbReference type="GO" id="GO:0000917">
    <property type="term" value="P:division septum assembly"/>
    <property type="evidence" value="ECO:0007669"/>
    <property type="project" value="UniProtKB-KW"/>
</dbReference>
<dbReference type="InterPro" id="IPR027417">
    <property type="entry name" value="P-loop_NTPase"/>
</dbReference>
<keyword evidence="3 10" id="KW-0132">Cell division</keyword>
<dbReference type="PRINTS" id="PR00326">
    <property type="entry name" value="GTP1OBG"/>
</dbReference>
<gene>
    <name evidence="10" type="primary">engB</name>
    <name evidence="12" type="ORF">UR19_C0006G0030</name>
</gene>
<evidence type="ECO:0000313" key="13">
    <source>
        <dbReference type="Proteomes" id="UP000034934"/>
    </source>
</evidence>
<dbReference type="AlphaFoldDB" id="A0A0G0BFW8"/>
<evidence type="ECO:0000256" key="8">
    <source>
        <dbReference type="ARBA" id="ARBA00023210"/>
    </source>
</evidence>
<evidence type="ECO:0000256" key="3">
    <source>
        <dbReference type="ARBA" id="ARBA00022618"/>
    </source>
</evidence>
<dbReference type="PROSITE" id="PS51706">
    <property type="entry name" value="G_ENGB"/>
    <property type="match status" value="1"/>
</dbReference>
<protein>
    <recommendedName>
        <fullName evidence="10">Probable GTP-binding protein EngB</fullName>
    </recommendedName>
</protein>
<evidence type="ECO:0000256" key="2">
    <source>
        <dbReference type="ARBA" id="ARBA00009638"/>
    </source>
</evidence>
<keyword evidence="6" id="KW-0460">Magnesium</keyword>
<dbReference type="Proteomes" id="UP000034934">
    <property type="component" value="Unassembled WGS sequence"/>
</dbReference>
<organism evidence="12 13">
    <name type="scientific">Candidatus Nomurabacteria bacterium GW2011_GWF1_31_48</name>
    <dbReference type="NCBI Taxonomy" id="1618767"/>
    <lineage>
        <taxon>Bacteria</taxon>
        <taxon>Candidatus Nomuraibacteriota</taxon>
    </lineage>
</organism>
<dbReference type="InterPro" id="IPR006073">
    <property type="entry name" value="GTP-bd"/>
</dbReference>
<evidence type="ECO:0000256" key="4">
    <source>
        <dbReference type="ARBA" id="ARBA00022723"/>
    </source>
</evidence>
<keyword evidence="9 10" id="KW-0131">Cell cycle</keyword>
<comment type="similarity">
    <text evidence="2 10">Belongs to the TRAFAC class TrmE-Era-EngA-EngB-Septin-like GTPase superfamily. EngB GTPase family.</text>
</comment>
<dbReference type="CDD" id="cd01876">
    <property type="entry name" value="YihA_EngB"/>
    <property type="match status" value="1"/>
</dbReference>
<accession>A0A0G0BFW8</accession>
<dbReference type="GO" id="GO:0046872">
    <property type="term" value="F:metal ion binding"/>
    <property type="evidence" value="ECO:0007669"/>
    <property type="project" value="UniProtKB-KW"/>
</dbReference>
<dbReference type="NCBIfam" id="TIGR03598">
    <property type="entry name" value="GTPase_YsxC"/>
    <property type="match status" value="1"/>
</dbReference>
<dbReference type="PANTHER" id="PTHR11649">
    <property type="entry name" value="MSS1/TRME-RELATED GTP-BINDING PROTEIN"/>
    <property type="match status" value="1"/>
</dbReference>
<sequence length="189" mass="21331">MKIISAKFIKGVIGEDKVFTDGIPQIAFLGRSNVGKSSLINGLTHSSISRKSAFPGSTQEINIFLINKSIYFVDLPGYGFTRVSGIGKEKIGNLITEYIFNPNFNQKKILLIIDAKTGMTEQDIEVFEELEKHEKDFIIILNKIDKINQSDFHHRLVETKKFAGEYLVFPCSSKTKKGLDPILNYILKK</sequence>
<evidence type="ECO:0000256" key="10">
    <source>
        <dbReference type="HAMAP-Rule" id="MF_00321"/>
    </source>
</evidence>
<dbReference type="InterPro" id="IPR019987">
    <property type="entry name" value="GTP-bd_ribosome_bio_YsxC"/>
</dbReference>
<comment type="function">
    <text evidence="10">Necessary for normal cell division and for the maintenance of normal septation.</text>
</comment>
<evidence type="ECO:0000256" key="1">
    <source>
        <dbReference type="ARBA" id="ARBA00001946"/>
    </source>
</evidence>
<dbReference type="PANTHER" id="PTHR11649:SF13">
    <property type="entry name" value="ENGB-TYPE G DOMAIN-CONTAINING PROTEIN"/>
    <property type="match status" value="1"/>
</dbReference>
<evidence type="ECO:0000259" key="11">
    <source>
        <dbReference type="PROSITE" id="PS51706"/>
    </source>
</evidence>
<dbReference type="NCBIfam" id="TIGR00231">
    <property type="entry name" value="small_GTP"/>
    <property type="match status" value="1"/>
</dbReference>
<dbReference type="Pfam" id="PF01926">
    <property type="entry name" value="MMR_HSR1"/>
    <property type="match status" value="1"/>
</dbReference>
<dbReference type="PATRIC" id="fig|1618767.3.peg.636"/>
<dbReference type="EMBL" id="LBOG01000006">
    <property type="protein sequence ID" value="KKP29967.1"/>
    <property type="molecule type" value="Genomic_DNA"/>
</dbReference>
<dbReference type="SUPFAM" id="SSF52540">
    <property type="entry name" value="P-loop containing nucleoside triphosphate hydrolases"/>
    <property type="match status" value="1"/>
</dbReference>
<dbReference type="Gene3D" id="3.40.50.300">
    <property type="entry name" value="P-loop containing nucleotide triphosphate hydrolases"/>
    <property type="match status" value="1"/>
</dbReference>
<name>A0A0G0BFW8_9BACT</name>
<evidence type="ECO:0000313" key="12">
    <source>
        <dbReference type="EMBL" id="KKP29967.1"/>
    </source>
</evidence>
<evidence type="ECO:0000256" key="9">
    <source>
        <dbReference type="ARBA" id="ARBA00023306"/>
    </source>
</evidence>